<gene>
    <name evidence="1" type="ORF">GCM10007384_37300</name>
</gene>
<keyword evidence="2" id="KW-1185">Reference proteome</keyword>
<organism evidence="1 2">
    <name type="scientific">Aquimarina muelleri</name>
    <dbReference type="NCBI Taxonomy" id="279356"/>
    <lineage>
        <taxon>Bacteria</taxon>
        <taxon>Pseudomonadati</taxon>
        <taxon>Bacteroidota</taxon>
        <taxon>Flavobacteriia</taxon>
        <taxon>Flavobacteriales</taxon>
        <taxon>Flavobacteriaceae</taxon>
        <taxon>Aquimarina</taxon>
    </lineage>
</organism>
<evidence type="ECO:0000313" key="2">
    <source>
        <dbReference type="Proteomes" id="UP000601108"/>
    </source>
</evidence>
<evidence type="ECO:0000313" key="1">
    <source>
        <dbReference type="EMBL" id="GGX33058.1"/>
    </source>
</evidence>
<name>A0A918JYV9_9FLAO</name>
<dbReference type="AlphaFoldDB" id="A0A918JYV9"/>
<proteinExistence type="predicted"/>
<dbReference type="RefSeq" id="WP_027413763.1">
    <property type="nucleotide sequence ID" value="NZ_BMWS01000037.1"/>
</dbReference>
<dbReference type="EMBL" id="BMWS01000037">
    <property type="protein sequence ID" value="GGX33058.1"/>
    <property type="molecule type" value="Genomic_DNA"/>
</dbReference>
<accession>A0A918JYV9</accession>
<protein>
    <submittedName>
        <fullName evidence="1">Uncharacterized protein</fullName>
    </submittedName>
</protein>
<sequence>MFLKIYFVFEARKEKQLEKAKERGHKGIGVFRKVEDAVVNKVEDIGIDVEEGFSEAFEVLKEGKKEIMKLIINMSMHPSNYSIEFS</sequence>
<reference evidence="1 2" key="1">
    <citation type="journal article" date="2014" name="Int. J. Syst. Evol. Microbiol.">
        <title>Complete genome sequence of Corynebacterium casei LMG S-19264T (=DSM 44701T), isolated from a smear-ripened cheese.</title>
        <authorList>
            <consortium name="US DOE Joint Genome Institute (JGI-PGF)"/>
            <person name="Walter F."/>
            <person name="Albersmeier A."/>
            <person name="Kalinowski J."/>
            <person name="Ruckert C."/>
        </authorList>
    </citation>
    <scope>NUCLEOTIDE SEQUENCE [LARGE SCALE GENOMIC DNA]</scope>
    <source>
        <strain evidence="1 2">KCTC 12285</strain>
    </source>
</reference>
<comment type="caution">
    <text evidence="1">The sequence shown here is derived from an EMBL/GenBank/DDBJ whole genome shotgun (WGS) entry which is preliminary data.</text>
</comment>
<dbReference type="Proteomes" id="UP000601108">
    <property type="component" value="Unassembled WGS sequence"/>
</dbReference>